<organism evidence="1 2">
    <name type="scientific">Candidatus Epulonipiscium fishelsonii</name>
    <dbReference type="NCBI Taxonomy" id="77094"/>
    <lineage>
        <taxon>Bacteria</taxon>
        <taxon>Bacillati</taxon>
        <taxon>Bacillota</taxon>
        <taxon>Clostridia</taxon>
        <taxon>Lachnospirales</taxon>
        <taxon>Lachnospiraceae</taxon>
        <taxon>Candidatus Epulonipiscium</taxon>
    </lineage>
</organism>
<keyword evidence="2" id="KW-1185">Reference proteome</keyword>
<sequence length="219" mass="25945">MTFVEVLIKNSSDIWEQYLEHPFTNGVVDGTMDAEKFKNYIIEDSIYLNAYARAFAGGMYNSTRREDLQFFYKSLNFIEEGEGSTRVYYLKKYNLTDEWIDQQEPKPENKEYIDFMLGVAKDGTALETWMAILPCIFSYAYIFRELTKSAQVDESNPYKRFLDDYISENYHNYCVECGKYVNKLTSQINMTPEYKDKLSNIFRKSSLCELEFWNMANRK</sequence>
<gene>
    <name evidence="1" type="ORF">AN396_07140</name>
</gene>
<name>A0ACC8XBS2_9FIRM</name>
<comment type="caution">
    <text evidence="1">The sequence shown here is derived from an EMBL/GenBank/DDBJ whole genome shotgun (WGS) entry which is preliminary data.</text>
</comment>
<reference evidence="1" key="1">
    <citation type="submission" date="2016-08" db="EMBL/GenBank/DDBJ databases">
        <authorList>
            <person name="Ngugi D.K."/>
            <person name="Miyake S."/>
            <person name="Stingl U."/>
        </authorList>
    </citation>
    <scope>NUCLEOTIDE SEQUENCE</scope>
    <source>
        <strain evidence="1">SCG-B11WGA-EpuloA1</strain>
    </source>
</reference>
<proteinExistence type="predicted"/>
<dbReference type="EMBL" id="LJDB01000060">
    <property type="protein sequence ID" value="ONI39821.1"/>
    <property type="molecule type" value="Genomic_DNA"/>
</dbReference>
<dbReference type="Proteomes" id="UP000188605">
    <property type="component" value="Unassembled WGS sequence"/>
</dbReference>
<evidence type="ECO:0000313" key="1">
    <source>
        <dbReference type="EMBL" id="ONI39821.1"/>
    </source>
</evidence>
<accession>A0ACC8XBS2</accession>
<protein>
    <submittedName>
        <fullName evidence="1">Uncharacterized protein</fullName>
    </submittedName>
</protein>
<evidence type="ECO:0000313" key="2">
    <source>
        <dbReference type="Proteomes" id="UP000188605"/>
    </source>
</evidence>